<dbReference type="Gene3D" id="1.20.1290.10">
    <property type="entry name" value="AhpD-like"/>
    <property type="match status" value="1"/>
</dbReference>
<dbReference type="Proteomes" id="UP000001025">
    <property type="component" value="Chromosome"/>
</dbReference>
<dbReference type="InParanoid" id="Q7UPD1"/>
<dbReference type="STRING" id="243090.RB7019"/>
<dbReference type="SUPFAM" id="SSF69118">
    <property type="entry name" value="AhpD-like"/>
    <property type="match status" value="1"/>
</dbReference>
<protein>
    <recommendedName>
        <fullName evidence="1">Carboxymuconolactone decarboxylase-like domain-containing protein</fullName>
    </recommendedName>
</protein>
<accession>Q7UPD1</accession>
<dbReference type="InterPro" id="IPR029032">
    <property type="entry name" value="AhpD-like"/>
</dbReference>
<reference evidence="2 3" key="1">
    <citation type="journal article" date="2003" name="Proc. Natl. Acad. Sci. U.S.A.">
        <title>Complete genome sequence of the marine planctomycete Pirellula sp. strain 1.</title>
        <authorList>
            <person name="Gloeckner F.O."/>
            <person name="Kube M."/>
            <person name="Bauer M."/>
            <person name="Teeling H."/>
            <person name="Lombardot T."/>
            <person name="Ludwig W."/>
            <person name="Gade D."/>
            <person name="Beck A."/>
            <person name="Borzym K."/>
            <person name="Heitmann K."/>
            <person name="Rabus R."/>
            <person name="Schlesner H."/>
            <person name="Amann R."/>
            <person name="Reinhardt R."/>
        </authorList>
    </citation>
    <scope>NUCLEOTIDE SEQUENCE [LARGE SCALE GENOMIC DNA]</scope>
    <source>
        <strain evidence="3">DSM 10527 / NCIMB 13988 / SH1</strain>
    </source>
</reference>
<dbReference type="GO" id="GO:0016491">
    <property type="term" value="F:oxidoreductase activity"/>
    <property type="evidence" value="ECO:0000318"/>
    <property type="project" value="GO_Central"/>
</dbReference>
<dbReference type="PANTHER" id="PTHR33930:SF2">
    <property type="entry name" value="BLR3452 PROTEIN"/>
    <property type="match status" value="1"/>
</dbReference>
<gene>
    <name evidence="2" type="ordered locus">RB7019</name>
</gene>
<dbReference type="EMBL" id="BX294145">
    <property type="protein sequence ID" value="CAD75131.1"/>
    <property type="molecule type" value="Genomic_DNA"/>
</dbReference>
<evidence type="ECO:0000313" key="3">
    <source>
        <dbReference type="Proteomes" id="UP000001025"/>
    </source>
</evidence>
<name>Q7UPD1_RHOBA</name>
<sequence>MARRRGRCVCHNAIFDPSDSRRGDNMIPKRYRQMHADHPEYMRAYEDLGKAARESGPLNDREVALVKLAISLGAGLEGAAHSHCRKALEAGCTPDDLRHVAMLSAPTIGFPTMMRAKSWVEDVIDPKPE</sequence>
<dbReference type="OrthoDB" id="9802489at2"/>
<organism evidence="2 3">
    <name type="scientific">Rhodopirellula baltica (strain DSM 10527 / NCIMB 13988 / SH1)</name>
    <dbReference type="NCBI Taxonomy" id="243090"/>
    <lineage>
        <taxon>Bacteria</taxon>
        <taxon>Pseudomonadati</taxon>
        <taxon>Planctomycetota</taxon>
        <taxon>Planctomycetia</taxon>
        <taxon>Pirellulales</taxon>
        <taxon>Pirellulaceae</taxon>
        <taxon>Rhodopirellula</taxon>
    </lineage>
</organism>
<dbReference type="KEGG" id="rba:RB7019"/>
<evidence type="ECO:0000313" key="2">
    <source>
        <dbReference type="EMBL" id="CAD75131.1"/>
    </source>
</evidence>
<dbReference type="EnsemblBacteria" id="CAD75131">
    <property type="protein sequence ID" value="CAD75131"/>
    <property type="gene ID" value="RB7019"/>
</dbReference>
<feature type="domain" description="Carboxymuconolactone decarboxylase-like" evidence="1">
    <location>
        <begin position="39"/>
        <end position="122"/>
    </location>
</feature>
<evidence type="ECO:0000259" key="1">
    <source>
        <dbReference type="Pfam" id="PF02627"/>
    </source>
</evidence>
<dbReference type="eggNOG" id="COG0599">
    <property type="taxonomic scope" value="Bacteria"/>
</dbReference>
<dbReference type="GO" id="GO:0051920">
    <property type="term" value="F:peroxiredoxin activity"/>
    <property type="evidence" value="ECO:0007669"/>
    <property type="project" value="InterPro"/>
</dbReference>
<dbReference type="InterPro" id="IPR003779">
    <property type="entry name" value="CMD-like"/>
</dbReference>
<dbReference type="PATRIC" id="fig|243090.15.peg.3398"/>
<dbReference type="Pfam" id="PF02627">
    <property type="entry name" value="CMD"/>
    <property type="match status" value="1"/>
</dbReference>
<proteinExistence type="predicted"/>
<keyword evidence="3" id="KW-1185">Reference proteome</keyword>
<dbReference type="AlphaFoldDB" id="Q7UPD1"/>
<dbReference type="HOGENOM" id="CLU_160008_0_0_0"/>
<dbReference type="PANTHER" id="PTHR33930">
    <property type="entry name" value="ALKYL HYDROPEROXIDE REDUCTASE AHPD"/>
    <property type="match status" value="1"/>
</dbReference>